<organism evidence="2 3">
    <name type="scientific">Limimaricola cinnabarinus</name>
    <dbReference type="NCBI Taxonomy" id="1125964"/>
    <lineage>
        <taxon>Bacteria</taxon>
        <taxon>Pseudomonadati</taxon>
        <taxon>Pseudomonadota</taxon>
        <taxon>Alphaproteobacteria</taxon>
        <taxon>Rhodobacterales</taxon>
        <taxon>Paracoccaceae</taxon>
        <taxon>Limimaricola</taxon>
    </lineage>
</organism>
<dbReference type="Proteomes" id="UP000221860">
    <property type="component" value="Unassembled WGS sequence"/>
</dbReference>
<dbReference type="PANTHER" id="PTHR13696">
    <property type="entry name" value="P-LOOP CONTAINING NUCLEOSIDE TRIPHOSPHATE HYDROLASE"/>
    <property type="match status" value="1"/>
</dbReference>
<dbReference type="CDD" id="cd02042">
    <property type="entry name" value="ParAB_family"/>
    <property type="match status" value="1"/>
</dbReference>
<dbReference type="AlphaFoldDB" id="A0A2G1MDN1"/>
<dbReference type="PIRSF" id="PIRSF009320">
    <property type="entry name" value="Nuc_binding_HP_1000"/>
    <property type="match status" value="1"/>
</dbReference>
<evidence type="ECO:0000259" key="1">
    <source>
        <dbReference type="Pfam" id="PF01656"/>
    </source>
</evidence>
<dbReference type="PANTHER" id="PTHR13696:SF96">
    <property type="entry name" value="COBQ_COBB_MIND_PARA NUCLEOTIDE BINDING DOMAIN-CONTAINING PROTEIN"/>
    <property type="match status" value="1"/>
</dbReference>
<gene>
    <name evidence="2" type="ORF">CJ301_14590</name>
</gene>
<dbReference type="InterPro" id="IPR002586">
    <property type="entry name" value="CobQ/CobB/MinD/ParA_Nub-bd_dom"/>
</dbReference>
<evidence type="ECO:0000313" key="3">
    <source>
        <dbReference type="Proteomes" id="UP000221860"/>
    </source>
</evidence>
<dbReference type="InterPro" id="IPR050678">
    <property type="entry name" value="DNA_Partitioning_ATPase"/>
</dbReference>
<dbReference type="SUPFAM" id="SSF52540">
    <property type="entry name" value="P-loop containing nucleoside triphosphate hydrolases"/>
    <property type="match status" value="1"/>
</dbReference>
<dbReference type="Gene3D" id="3.40.50.300">
    <property type="entry name" value="P-loop containing nucleotide triphosphate hydrolases"/>
    <property type="match status" value="1"/>
</dbReference>
<comment type="caution">
    <text evidence="2">The sequence shown here is derived from an EMBL/GenBank/DDBJ whole genome shotgun (WGS) entry which is preliminary data.</text>
</comment>
<sequence>MRTCMLDCAAGATQGDPMKTMTIAMQKGGAGKTALSRNLAALAAEEGQRVLLVDLDPQGTTRRWLTRRQADHPTMLDDDPEPGNLPEILPHLSSHFDLVVIDTPPQVPGWMQDVMGASDLVVIPSRASTDDLDAIGPTIGAASRAGVPFAFVMTMVNPQARLTDAAARELAQHGRVAPVNINNRIVYGEMGGAGQSVIEANNPDALAEMQRLWQYLKGVM</sequence>
<reference evidence="2 3" key="1">
    <citation type="submission" date="2017-08" db="EMBL/GenBank/DDBJ databases">
        <title>Draft Genome Sequence of Loktanella cinnabarina Strain XM1, Isolated from Coastal Surface Water.</title>
        <authorList>
            <person name="Ma R."/>
            <person name="Wang J."/>
            <person name="Wang Q."/>
            <person name="Ma Z."/>
            <person name="Li J."/>
            <person name="Chen L."/>
        </authorList>
    </citation>
    <scope>NUCLEOTIDE SEQUENCE [LARGE SCALE GENOMIC DNA]</scope>
    <source>
        <strain evidence="2 3">XM1</strain>
    </source>
</reference>
<name>A0A2G1MDN1_9RHOB</name>
<dbReference type="OrthoDB" id="9804460at2"/>
<accession>A0A2G1MDN1</accession>
<protein>
    <recommendedName>
        <fullName evidence="1">CobQ/CobB/MinD/ParA nucleotide binding domain-containing protein</fullName>
    </recommendedName>
</protein>
<dbReference type="Pfam" id="PF01656">
    <property type="entry name" value="CbiA"/>
    <property type="match status" value="1"/>
</dbReference>
<dbReference type="InterPro" id="IPR027417">
    <property type="entry name" value="P-loop_NTPase"/>
</dbReference>
<proteinExistence type="predicted"/>
<dbReference type="EMBL" id="NQWH01000025">
    <property type="protein sequence ID" value="PHP26817.1"/>
    <property type="molecule type" value="Genomic_DNA"/>
</dbReference>
<feature type="domain" description="CobQ/CobB/MinD/ParA nucleotide binding" evidence="1">
    <location>
        <begin position="22"/>
        <end position="175"/>
    </location>
</feature>
<evidence type="ECO:0000313" key="2">
    <source>
        <dbReference type="EMBL" id="PHP26817.1"/>
    </source>
</evidence>
<keyword evidence="3" id="KW-1185">Reference proteome</keyword>